<dbReference type="Proteomes" id="UP001148838">
    <property type="component" value="Unassembled WGS sequence"/>
</dbReference>
<gene>
    <name evidence="1" type="ORF">ANN_05261</name>
</gene>
<comment type="caution">
    <text evidence="1">The sequence shown here is derived from an EMBL/GenBank/DDBJ whole genome shotgun (WGS) entry which is preliminary data.</text>
</comment>
<name>A0ABQ8TCH2_PERAM</name>
<accession>A0ABQ8TCH2</accession>
<organism evidence="1 2">
    <name type="scientific">Periplaneta americana</name>
    <name type="common">American cockroach</name>
    <name type="synonym">Blatta americana</name>
    <dbReference type="NCBI Taxonomy" id="6978"/>
    <lineage>
        <taxon>Eukaryota</taxon>
        <taxon>Metazoa</taxon>
        <taxon>Ecdysozoa</taxon>
        <taxon>Arthropoda</taxon>
        <taxon>Hexapoda</taxon>
        <taxon>Insecta</taxon>
        <taxon>Pterygota</taxon>
        <taxon>Neoptera</taxon>
        <taxon>Polyneoptera</taxon>
        <taxon>Dictyoptera</taxon>
        <taxon>Blattodea</taxon>
        <taxon>Blattoidea</taxon>
        <taxon>Blattidae</taxon>
        <taxon>Blattinae</taxon>
        <taxon>Periplaneta</taxon>
    </lineage>
</organism>
<keyword evidence="2" id="KW-1185">Reference proteome</keyword>
<reference evidence="1 2" key="1">
    <citation type="journal article" date="2022" name="Allergy">
        <title>Genome assembly and annotation of Periplaneta americana reveal a comprehensive cockroach allergen profile.</title>
        <authorList>
            <person name="Wang L."/>
            <person name="Xiong Q."/>
            <person name="Saelim N."/>
            <person name="Wang L."/>
            <person name="Nong W."/>
            <person name="Wan A.T."/>
            <person name="Shi M."/>
            <person name="Liu X."/>
            <person name="Cao Q."/>
            <person name="Hui J.H.L."/>
            <person name="Sookrung N."/>
            <person name="Leung T.F."/>
            <person name="Tungtrongchitr A."/>
            <person name="Tsui S.K.W."/>
        </authorList>
    </citation>
    <scope>NUCLEOTIDE SEQUENCE [LARGE SCALE GENOMIC DNA]</scope>
    <source>
        <strain evidence="1">PWHHKU_190912</strain>
    </source>
</reference>
<evidence type="ECO:0000313" key="2">
    <source>
        <dbReference type="Proteomes" id="UP001148838"/>
    </source>
</evidence>
<protein>
    <submittedName>
        <fullName evidence="1">Uncharacterized protein</fullName>
    </submittedName>
</protein>
<sequence length="347" mass="39882">MDIFFEDECKRCSCKGGSRSRYGCPENETLAHVQGQCDHELLLRNARHDKVRSLIAIALKKKSWEVEEEVSSIATNGSSRRIDILMYSKTTKHGFIIDPRNRYERSAYQPEEVLQEKKDIYGPTIEYFKEKYHLKHIEVIGLFIGARGVIPKLFNNLMFRKQFDLPKSLIDDIRPLGFNETIYRTAAVIQVVDLEMNLFEKLETDGPRKRWEATFAWNVRKHGKYSPSIPFEILATASVVCWSACWLPDQEIPGSIRIFLEEEEFPGCLESRNLYECHVTPHVGEFSVIAIDVSKKTEWTELVSNTSGDRSDIQGHPVKCTKHGMLQAILEEALTLLRCHVDSVNTI</sequence>
<dbReference type="EMBL" id="JAJSOF020000013">
    <property type="protein sequence ID" value="KAJ4443587.1"/>
    <property type="molecule type" value="Genomic_DNA"/>
</dbReference>
<evidence type="ECO:0000313" key="1">
    <source>
        <dbReference type="EMBL" id="KAJ4443587.1"/>
    </source>
</evidence>
<proteinExistence type="predicted"/>